<protein>
    <submittedName>
        <fullName evidence="4">Por secretion system C-terminal sorting domain-containing protein</fullName>
    </submittedName>
</protein>
<feature type="chain" id="PRO_5011785283" evidence="2">
    <location>
        <begin position="24"/>
        <end position="112"/>
    </location>
</feature>
<evidence type="ECO:0000313" key="4">
    <source>
        <dbReference type="EMBL" id="SFN64892.1"/>
    </source>
</evidence>
<keyword evidence="5" id="KW-1185">Reference proteome</keyword>
<organism evidence="4 5">
    <name type="scientific">Salegentibacter flavus</name>
    <dbReference type="NCBI Taxonomy" id="287099"/>
    <lineage>
        <taxon>Bacteria</taxon>
        <taxon>Pseudomonadati</taxon>
        <taxon>Bacteroidota</taxon>
        <taxon>Flavobacteriia</taxon>
        <taxon>Flavobacteriales</taxon>
        <taxon>Flavobacteriaceae</taxon>
        <taxon>Salegentibacter</taxon>
    </lineage>
</organism>
<dbReference type="AlphaFoldDB" id="A0A1I5AR87"/>
<evidence type="ECO:0000256" key="1">
    <source>
        <dbReference type="ARBA" id="ARBA00022729"/>
    </source>
</evidence>
<evidence type="ECO:0000256" key="2">
    <source>
        <dbReference type="SAM" id="SignalP"/>
    </source>
</evidence>
<reference evidence="4 5" key="1">
    <citation type="submission" date="2016-10" db="EMBL/GenBank/DDBJ databases">
        <authorList>
            <person name="de Groot N.N."/>
        </authorList>
    </citation>
    <scope>NUCLEOTIDE SEQUENCE [LARGE SCALE GENOMIC DNA]</scope>
    <source>
        <strain evidence="4 5">DSM 17794</strain>
    </source>
</reference>
<dbReference type="Proteomes" id="UP000199153">
    <property type="component" value="Unassembled WGS sequence"/>
</dbReference>
<dbReference type="Pfam" id="PF18962">
    <property type="entry name" value="Por_Secre_tail"/>
    <property type="match status" value="1"/>
</dbReference>
<dbReference type="InterPro" id="IPR026444">
    <property type="entry name" value="Secre_tail"/>
</dbReference>
<gene>
    <name evidence="4" type="ORF">SAMN05660413_02011</name>
</gene>
<dbReference type="NCBIfam" id="TIGR04183">
    <property type="entry name" value="Por_Secre_tail"/>
    <property type="match status" value="1"/>
</dbReference>
<sequence length="112" mass="12804">MKQYYFFTFFLALFLWVSAPALAQESAYGKSQTEHSIDGLSIYPNPVTNGKVYINTTFNLEKEIEIYNVIGKPIYKTRLRGKEMDVSTLSPGIYILKITENGNRATRKLVVK</sequence>
<feature type="signal peptide" evidence="2">
    <location>
        <begin position="1"/>
        <end position="23"/>
    </location>
</feature>
<proteinExistence type="predicted"/>
<dbReference type="RefSeq" id="WP_093409064.1">
    <property type="nucleotide sequence ID" value="NZ_FOVL01000011.1"/>
</dbReference>
<feature type="domain" description="Secretion system C-terminal sorting" evidence="3">
    <location>
        <begin position="42"/>
        <end position="111"/>
    </location>
</feature>
<accession>A0A1I5AR87</accession>
<dbReference type="OrthoDB" id="862563at2"/>
<name>A0A1I5AR87_9FLAO</name>
<dbReference type="STRING" id="287099.SAMN05660413_02011"/>
<evidence type="ECO:0000313" key="5">
    <source>
        <dbReference type="Proteomes" id="UP000199153"/>
    </source>
</evidence>
<dbReference type="EMBL" id="FOVL01000011">
    <property type="protein sequence ID" value="SFN64892.1"/>
    <property type="molecule type" value="Genomic_DNA"/>
</dbReference>
<evidence type="ECO:0000259" key="3">
    <source>
        <dbReference type="Pfam" id="PF18962"/>
    </source>
</evidence>
<keyword evidence="1 2" id="KW-0732">Signal</keyword>